<reference evidence="1 2" key="1">
    <citation type="submission" date="2024-04" db="EMBL/GenBank/DDBJ databases">
        <authorList>
            <person name="Fracassetti M."/>
        </authorList>
    </citation>
    <scope>NUCLEOTIDE SEQUENCE [LARGE SCALE GENOMIC DNA]</scope>
</reference>
<dbReference type="PANTHER" id="PTHR47318">
    <property type="entry name" value="PEPTIDYL-PROLYL CIS-TRANS ISOMERASE CYP37, CHLOROPLASTIC"/>
    <property type="match status" value="1"/>
</dbReference>
<proteinExistence type="predicted"/>
<dbReference type="AlphaFoldDB" id="A0AAV2EI10"/>
<evidence type="ECO:0000313" key="2">
    <source>
        <dbReference type="Proteomes" id="UP001497516"/>
    </source>
</evidence>
<evidence type="ECO:0000313" key="1">
    <source>
        <dbReference type="EMBL" id="CAL1385379.1"/>
    </source>
</evidence>
<accession>A0AAV2EI10</accession>
<organism evidence="1 2">
    <name type="scientific">Linum trigynum</name>
    <dbReference type="NCBI Taxonomy" id="586398"/>
    <lineage>
        <taxon>Eukaryota</taxon>
        <taxon>Viridiplantae</taxon>
        <taxon>Streptophyta</taxon>
        <taxon>Embryophyta</taxon>
        <taxon>Tracheophyta</taxon>
        <taxon>Spermatophyta</taxon>
        <taxon>Magnoliopsida</taxon>
        <taxon>eudicotyledons</taxon>
        <taxon>Gunneridae</taxon>
        <taxon>Pentapetalae</taxon>
        <taxon>rosids</taxon>
        <taxon>fabids</taxon>
        <taxon>Malpighiales</taxon>
        <taxon>Linaceae</taxon>
        <taxon>Linum</taxon>
    </lineage>
</organism>
<dbReference type="Proteomes" id="UP001497516">
    <property type="component" value="Chromosome 4"/>
</dbReference>
<dbReference type="PANTHER" id="PTHR47318:SF1">
    <property type="entry name" value="PEPTIDYL-PROLYL CIS-TRANS ISOMERASE CYP37, CHLOROPLASTIC"/>
    <property type="match status" value="1"/>
</dbReference>
<gene>
    <name evidence="1" type="ORF">LTRI10_LOCUS26524</name>
</gene>
<name>A0AAV2EI10_9ROSI</name>
<dbReference type="InterPro" id="IPR044259">
    <property type="entry name" value="CYP37-like"/>
</dbReference>
<sequence>MDIQQSAPPTAGNFAKLVVHGAYDGAKLDTINQAIITDTGLDKNSILLLPLRQEKFWLRRIIFLTKGGSRFSDMPLAGGTFLGRSKPGDVIRSAKMVDGQDRLILPTKS</sequence>
<dbReference type="EMBL" id="OZ034817">
    <property type="protein sequence ID" value="CAL1385379.1"/>
    <property type="molecule type" value="Genomic_DNA"/>
</dbReference>
<protein>
    <submittedName>
        <fullName evidence="1">Uncharacterized protein</fullName>
    </submittedName>
</protein>
<keyword evidence="2" id="KW-1185">Reference proteome</keyword>